<name>A0AAD5RBZ1_PARTN</name>
<evidence type="ECO:0000313" key="1">
    <source>
        <dbReference type="EMBL" id="KAJ1373389.1"/>
    </source>
</evidence>
<organism evidence="1 2">
    <name type="scientific">Parelaphostrongylus tenuis</name>
    <name type="common">Meningeal worm</name>
    <dbReference type="NCBI Taxonomy" id="148309"/>
    <lineage>
        <taxon>Eukaryota</taxon>
        <taxon>Metazoa</taxon>
        <taxon>Ecdysozoa</taxon>
        <taxon>Nematoda</taxon>
        <taxon>Chromadorea</taxon>
        <taxon>Rhabditida</taxon>
        <taxon>Rhabditina</taxon>
        <taxon>Rhabditomorpha</taxon>
        <taxon>Strongyloidea</taxon>
        <taxon>Metastrongylidae</taxon>
        <taxon>Parelaphostrongylus</taxon>
    </lineage>
</organism>
<dbReference type="Proteomes" id="UP001196413">
    <property type="component" value="Unassembled WGS sequence"/>
</dbReference>
<gene>
    <name evidence="1" type="ORF">KIN20_035770</name>
</gene>
<dbReference type="AlphaFoldDB" id="A0AAD5RBZ1"/>
<dbReference type="EMBL" id="JAHQIW010007271">
    <property type="protein sequence ID" value="KAJ1373389.1"/>
    <property type="molecule type" value="Genomic_DNA"/>
</dbReference>
<sequence length="56" mass="6113">MALLDGQVFQEETLNTVLALYVNNLIQSSTTVYTNYGSAPSFRSRRTFIAGGAPLD</sequence>
<accession>A0AAD5RBZ1</accession>
<reference evidence="1" key="1">
    <citation type="submission" date="2021-06" db="EMBL/GenBank/DDBJ databases">
        <title>Parelaphostrongylus tenuis whole genome reference sequence.</title>
        <authorList>
            <person name="Garwood T.J."/>
            <person name="Larsen P.A."/>
            <person name="Fountain-Jones N.M."/>
            <person name="Garbe J.R."/>
            <person name="Macchietto M.G."/>
            <person name="Kania S.A."/>
            <person name="Gerhold R.W."/>
            <person name="Richards J.E."/>
            <person name="Wolf T.M."/>
        </authorList>
    </citation>
    <scope>NUCLEOTIDE SEQUENCE</scope>
    <source>
        <strain evidence="1">MNPRO001-30</strain>
        <tissue evidence="1">Meninges</tissue>
    </source>
</reference>
<protein>
    <submittedName>
        <fullName evidence="1">Uncharacterized protein</fullName>
    </submittedName>
</protein>
<evidence type="ECO:0000313" key="2">
    <source>
        <dbReference type="Proteomes" id="UP001196413"/>
    </source>
</evidence>
<proteinExistence type="predicted"/>
<keyword evidence="2" id="KW-1185">Reference proteome</keyword>
<comment type="caution">
    <text evidence="1">The sequence shown here is derived from an EMBL/GenBank/DDBJ whole genome shotgun (WGS) entry which is preliminary data.</text>
</comment>